<dbReference type="Gramene" id="PUZ44847">
    <property type="protein sequence ID" value="PUZ44847"/>
    <property type="gene ID" value="GQ55_8G163100"/>
</dbReference>
<evidence type="ECO:0000256" key="1">
    <source>
        <dbReference type="SAM" id="MobiDB-lite"/>
    </source>
</evidence>
<accession>A0A2T7CNC3</accession>
<feature type="compositionally biased region" description="Basic and acidic residues" evidence="1">
    <location>
        <begin position="274"/>
        <end position="288"/>
    </location>
</feature>
<dbReference type="OrthoDB" id="694206at2759"/>
<reference evidence="2 3" key="1">
    <citation type="submission" date="2018-04" db="EMBL/GenBank/DDBJ databases">
        <title>WGS assembly of Panicum hallii var. hallii HAL2.</title>
        <authorList>
            <person name="Lovell J."/>
            <person name="Jenkins J."/>
            <person name="Lowry D."/>
            <person name="Mamidi S."/>
            <person name="Sreedasyam A."/>
            <person name="Weng X."/>
            <person name="Barry K."/>
            <person name="Bonette J."/>
            <person name="Campitelli B."/>
            <person name="Daum C."/>
            <person name="Gordon S."/>
            <person name="Gould B."/>
            <person name="Lipzen A."/>
            <person name="MacQueen A."/>
            <person name="Palacio-Mejia J."/>
            <person name="Plott C."/>
            <person name="Shakirov E."/>
            <person name="Shu S."/>
            <person name="Yoshinaga Y."/>
            <person name="Zane M."/>
            <person name="Rokhsar D."/>
            <person name="Grimwood J."/>
            <person name="Schmutz J."/>
            <person name="Juenger T."/>
        </authorList>
    </citation>
    <scope>NUCLEOTIDE SEQUENCE [LARGE SCALE GENOMIC DNA]</scope>
    <source>
        <strain evidence="3">cv. HAL2</strain>
    </source>
</reference>
<proteinExistence type="predicted"/>
<feature type="region of interest" description="Disordered" evidence="1">
    <location>
        <begin position="254"/>
        <end position="311"/>
    </location>
</feature>
<keyword evidence="3" id="KW-1185">Reference proteome</keyword>
<evidence type="ECO:0000313" key="3">
    <source>
        <dbReference type="Proteomes" id="UP000244336"/>
    </source>
</evidence>
<dbReference type="EMBL" id="CM009756">
    <property type="protein sequence ID" value="PUZ44847.1"/>
    <property type="molecule type" value="Genomic_DNA"/>
</dbReference>
<dbReference type="AlphaFoldDB" id="A0A2T7CNC3"/>
<sequence length="311" mass="35256">MAAPSNVSWDHAGHLHTNVLHWEGFPRLLWESLSLFLYTEPPQYDGAEYREEGVPRCRVKMTIPQHPFRFQWHPIEVDVVGYRLVDTIETAALEAIHLFCNQHPMEVAGDPIGLFPAIDSSDPEWNFRIAHYGHLLGDLAKETIRSITRFMNVQHHYQILLRRSMGQLTGAAQGHYRNADWQVSQIVELQALVTQKDEIIATRDETIHHLEDQINESDAIITQRNTIIEFVQEQIHDLILEADDAQAQIEELQQQQVPPAAPVVPDGGEEDPEEIKGVSDLDSEHGDLEPNPQPDYSSSGSQSSIGNLDDF</sequence>
<name>A0A2T7CNC3_9POAL</name>
<dbReference type="Proteomes" id="UP000244336">
    <property type="component" value="Chromosome 8"/>
</dbReference>
<protein>
    <submittedName>
        <fullName evidence="2">Uncharacterized protein</fullName>
    </submittedName>
</protein>
<evidence type="ECO:0000313" key="2">
    <source>
        <dbReference type="EMBL" id="PUZ44847.1"/>
    </source>
</evidence>
<organism evidence="2 3">
    <name type="scientific">Panicum hallii var. hallii</name>
    <dbReference type="NCBI Taxonomy" id="1504633"/>
    <lineage>
        <taxon>Eukaryota</taxon>
        <taxon>Viridiplantae</taxon>
        <taxon>Streptophyta</taxon>
        <taxon>Embryophyta</taxon>
        <taxon>Tracheophyta</taxon>
        <taxon>Spermatophyta</taxon>
        <taxon>Magnoliopsida</taxon>
        <taxon>Liliopsida</taxon>
        <taxon>Poales</taxon>
        <taxon>Poaceae</taxon>
        <taxon>PACMAD clade</taxon>
        <taxon>Panicoideae</taxon>
        <taxon>Panicodae</taxon>
        <taxon>Paniceae</taxon>
        <taxon>Panicinae</taxon>
        <taxon>Panicum</taxon>
        <taxon>Panicum sect. Panicum</taxon>
    </lineage>
</organism>
<gene>
    <name evidence="2" type="ORF">GQ55_8G163100</name>
</gene>